<reference evidence="2 3" key="1">
    <citation type="submission" date="2020-02" db="EMBL/GenBank/DDBJ databases">
        <authorList>
            <person name="Ma Q."/>
            <person name="Huang Y."/>
            <person name="Song X."/>
            <person name="Pei D."/>
        </authorList>
    </citation>
    <scope>NUCLEOTIDE SEQUENCE [LARGE SCALE GENOMIC DNA]</scope>
    <source>
        <strain evidence="2">Sxm20200214</strain>
        <tissue evidence="2">Leaf</tissue>
    </source>
</reference>
<comment type="caution">
    <text evidence="2">The sequence shown here is derived from an EMBL/GenBank/DDBJ whole genome shotgun (WGS) entry which is preliminary data.</text>
</comment>
<keyword evidence="3" id="KW-1185">Reference proteome</keyword>
<evidence type="ECO:0000313" key="3">
    <source>
        <dbReference type="Proteomes" id="UP000886595"/>
    </source>
</evidence>
<accession>A0A8X7WE17</accession>
<dbReference type="AlphaFoldDB" id="A0A8X7WE17"/>
<name>A0A8X7WE17_BRACI</name>
<feature type="region of interest" description="Disordered" evidence="1">
    <location>
        <begin position="116"/>
        <end position="146"/>
    </location>
</feature>
<proteinExistence type="predicted"/>
<dbReference type="EMBL" id="JAAMPC010000002">
    <property type="protein sequence ID" value="KAG2328009.1"/>
    <property type="molecule type" value="Genomic_DNA"/>
</dbReference>
<protein>
    <submittedName>
        <fullName evidence="2">Uncharacterized protein</fullName>
    </submittedName>
</protein>
<organism evidence="2 3">
    <name type="scientific">Brassica carinata</name>
    <name type="common">Ethiopian mustard</name>
    <name type="synonym">Abyssinian cabbage</name>
    <dbReference type="NCBI Taxonomy" id="52824"/>
    <lineage>
        <taxon>Eukaryota</taxon>
        <taxon>Viridiplantae</taxon>
        <taxon>Streptophyta</taxon>
        <taxon>Embryophyta</taxon>
        <taxon>Tracheophyta</taxon>
        <taxon>Spermatophyta</taxon>
        <taxon>Magnoliopsida</taxon>
        <taxon>eudicotyledons</taxon>
        <taxon>Gunneridae</taxon>
        <taxon>Pentapetalae</taxon>
        <taxon>rosids</taxon>
        <taxon>malvids</taxon>
        <taxon>Brassicales</taxon>
        <taxon>Brassicaceae</taxon>
        <taxon>Brassiceae</taxon>
        <taxon>Brassica</taxon>
    </lineage>
</organism>
<evidence type="ECO:0000313" key="2">
    <source>
        <dbReference type="EMBL" id="KAG2328009.1"/>
    </source>
</evidence>
<gene>
    <name evidence="2" type="ORF">Bca52824_010737</name>
</gene>
<feature type="compositionally biased region" description="Polar residues" evidence="1">
    <location>
        <begin position="132"/>
        <end position="146"/>
    </location>
</feature>
<dbReference type="Proteomes" id="UP000886595">
    <property type="component" value="Unassembled WGS sequence"/>
</dbReference>
<evidence type="ECO:0000256" key="1">
    <source>
        <dbReference type="SAM" id="MobiDB-lite"/>
    </source>
</evidence>
<sequence>MKEIRRWGTQYANKKSPLLIFDGVPLRSRTARFETTKTNGALGLVFTHRRSLCSRWRIGLEHGFAEVNWTRAWTRDDDHDGGDDSECGSRRRRRLAATVSMRTTIDWSQPVLTSRSGELEGELDPEVKETARMSTRRQLSSGLVLQ</sequence>